<protein>
    <submittedName>
        <fullName evidence="2">Unannotated protein</fullName>
    </submittedName>
</protein>
<gene>
    <name evidence="2" type="ORF">UFOPK3785_01802</name>
</gene>
<organism evidence="2">
    <name type="scientific">freshwater metagenome</name>
    <dbReference type="NCBI Taxonomy" id="449393"/>
    <lineage>
        <taxon>unclassified sequences</taxon>
        <taxon>metagenomes</taxon>
        <taxon>ecological metagenomes</taxon>
    </lineage>
</organism>
<feature type="compositionally biased region" description="Basic and acidic residues" evidence="1">
    <location>
        <begin position="17"/>
        <end position="28"/>
    </location>
</feature>
<reference evidence="2" key="1">
    <citation type="submission" date="2020-05" db="EMBL/GenBank/DDBJ databases">
        <authorList>
            <person name="Chiriac C."/>
            <person name="Salcher M."/>
            <person name="Ghai R."/>
            <person name="Kavagutti S V."/>
        </authorList>
    </citation>
    <scope>NUCLEOTIDE SEQUENCE</scope>
</reference>
<accession>A0A6J7LAD5</accession>
<feature type="region of interest" description="Disordered" evidence="1">
    <location>
        <begin position="1"/>
        <end position="33"/>
    </location>
</feature>
<dbReference type="AlphaFoldDB" id="A0A6J7LAD5"/>
<evidence type="ECO:0000256" key="1">
    <source>
        <dbReference type="SAM" id="MobiDB-lite"/>
    </source>
</evidence>
<sequence>MLHFRFGPPAVHGNSDCAHRKTGPERDNPAVGIRATDGDTVTMADSMFTLEPRSNRRDVGFKPSERDSAAIAEDHGFAIAKLK</sequence>
<proteinExistence type="predicted"/>
<name>A0A6J7LAD5_9ZZZZ</name>
<dbReference type="EMBL" id="CAFBNJ010000134">
    <property type="protein sequence ID" value="CAB4964775.1"/>
    <property type="molecule type" value="Genomic_DNA"/>
</dbReference>
<evidence type="ECO:0000313" key="2">
    <source>
        <dbReference type="EMBL" id="CAB4964775.1"/>
    </source>
</evidence>